<evidence type="ECO:0000259" key="3">
    <source>
        <dbReference type="Pfam" id="PF01471"/>
    </source>
</evidence>
<dbReference type="EMBL" id="JAPNKE010000002">
    <property type="protein sequence ID" value="MCY1013888.1"/>
    <property type="molecule type" value="Genomic_DNA"/>
</dbReference>
<proteinExistence type="predicted"/>
<feature type="compositionally biased region" description="Basic residues" evidence="2">
    <location>
        <begin position="182"/>
        <end position="207"/>
    </location>
</feature>
<dbReference type="GO" id="GO:0008237">
    <property type="term" value="F:metallopeptidase activity"/>
    <property type="evidence" value="ECO:0007669"/>
    <property type="project" value="UniProtKB-KW"/>
</dbReference>
<dbReference type="InterPro" id="IPR002477">
    <property type="entry name" value="Peptidoglycan-bd-like"/>
</dbReference>
<dbReference type="Gene3D" id="1.10.101.10">
    <property type="entry name" value="PGBD-like superfamily/PGBD"/>
    <property type="match status" value="1"/>
</dbReference>
<feature type="compositionally biased region" description="Basic and acidic residues" evidence="2">
    <location>
        <begin position="219"/>
        <end position="230"/>
    </location>
</feature>
<dbReference type="AlphaFoldDB" id="A0A9X3J5A5"/>
<feature type="domain" description="Peptidoglycan binding-like" evidence="3">
    <location>
        <begin position="37"/>
        <end position="110"/>
    </location>
</feature>
<feature type="region of interest" description="Disordered" evidence="2">
    <location>
        <begin position="141"/>
        <end position="238"/>
    </location>
</feature>
<sequence length="238" mass="26079">MEGEGLPAQGDDTGADGDPFVGDLADAPELGPVVGDRGEKVARAHAYLKQYGYFPNAALERLPGWKPVLDHEPEDPEVFDEVLEEAVSRFQAAHGLVVDGTLNAETQRLMAAPRCGIPDYYELPRPRQGSSQLCTRLHLGLEPGPLPLPQLHRRSRPGGRARGDRGGVRPLGRGDQPALLRGGRRRHRDQLRRRQPRRQSAVRRRERGARPRLAAGERALGDVHFDEDRPGTSAAATG</sequence>
<dbReference type="PANTHER" id="PTHR10201">
    <property type="entry name" value="MATRIX METALLOPROTEINASE"/>
    <property type="match status" value="1"/>
</dbReference>
<organism evidence="4 5">
    <name type="scientific">Nannocystis pusilla</name>
    <dbReference type="NCBI Taxonomy" id="889268"/>
    <lineage>
        <taxon>Bacteria</taxon>
        <taxon>Pseudomonadati</taxon>
        <taxon>Myxococcota</taxon>
        <taxon>Polyangia</taxon>
        <taxon>Nannocystales</taxon>
        <taxon>Nannocystaceae</taxon>
        <taxon>Nannocystis</taxon>
    </lineage>
</organism>
<dbReference type="SUPFAM" id="SSF47090">
    <property type="entry name" value="PGBD-like"/>
    <property type="match status" value="1"/>
</dbReference>
<gene>
    <name evidence="4" type="ORF">OV079_51860</name>
</gene>
<dbReference type="InterPro" id="IPR036366">
    <property type="entry name" value="PGBDSf"/>
</dbReference>
<dbReference type="Pfam" id="PF01471">
    <property type="entry name" value="PG_binding_1"/>
    <property type="match status" value="1"/>
</dbReference>
<evidence type="ECO:0000313" key="4">
    <source>
        <dbReference type="EMBL" id="MCY1013888.1"/>
    </source>
</evidence>
<dbReference type="InterPro" id="IPR036365">
    <property type="entry name" value="PGBD-like_sf"/>
</dbReference>
<keyword evidence="1" id="KW-0378">Hydrolase</keyword>
<dbReference type="PANTHER" id="PTHR10201:SF323">
    <property type="entry name" value="MATRIX METALLOPROTEINASE-21"/>
    <property type="match status" value="1"/>
</dbReference>
<comment type="caution">
    <text evidence="4">The sequence shown here is derived from an EMBL/GenBank/DDBJ whole genome shotgun (WGS) entry which is preliminary data.</text>
</comment>
<name>A0A9X3J5A5_9BACT</name>
<evidence type="ECO:0000256" key="1">
    <source>
        <dbReference type="ARBA" id="ARBA00023049"/>
    </source>
</evidence>
<accession>A0A9X3J5A5</accession>
<evidence type="ECO:0000313" key="5">
    <source>
        <dbReference type="Proteomes" id="UP001150924"/>
    </source>
</evidence>
<dbReference type="Proteomes" id="UP001150924">
    <property type="component" value="Unassembled WGS sequence"/>
</dbReference>
<reference evidence="4" key="1">
    <citation type="submission" date="2022-11" db="EMBL/GenBank/DDBJ databases">
        <title>Minimal conservation of predation-associated metabolite biosynthetic gene clusters underscores biosynthetic potential of Myxococcota including descriptions for ten novel species: Archangium lansinium sp. nov., Myxococcus landrumus sp. nov., Nannocystis bai.</title>
        <authorList>
            <person name="Ahearne A."/>
            <person name="Stevens C."/>
            <person name="Phillips K."/>
        </authorList>
    </citation>
    <scope>NUCLEOTIDE SEQUENCE</scope>
    <source>
        <strain evidence="4">Na p29</strain>
    </source>
</reference>
<evidence type="ECO:0000256" key="2">
    <source>
        <dbReference type="SAM" id="MobiDB-lite"/>
    </source>
</evidence>
<protein>
    <submittedName>
        <fullName evidence="4">Peptidoglycan-binding domain-containing protein</fullName>
    </submittedName>
</protein>
<keyword evidence="1" id="KW-0482">Metalloprotease</keyword>
<keyword evidence="1" id="KW-0645">Protease</keyword>
<keyword evidence="5" id="KW-1185">Reference proteome</keyword>
<feature type="region of interest" description="Disordered" evidence="2">
    <location>
        <begin position="1"/>
        <end position="34"/>
    </location>
</feature>